<dbReference type="EMBL" id="JANPWB010000014">
    <property type="protein sequence ID" value="KAJ1100062.1"/>
    <property type="molecule type" value="Genomic_DNA"/>
</dbReference>
<evidence type="ECO:0000259" key="2">
    <source>
        <dbReference type="PROSITE" id="PS50157"/>
    </source>
</evidence>
<evidence type="ECO:0000313" key="4">
    <source>
        <dbReference type="Proteomes" id="UP001066276"/>
    </source>
</evidence>
<keyword evidence="4" id="KW-1185">Reference proteome</keyword>
<evidence type="ECO:0000313" key="3">
    <source>
        <dbReference type="EMBL" id="KAJ1100062.1"/>
    </source>
</evidence>
<accession>A0AAV7M949</accession>
<comment type="caution">
    <text evidence="3">The sequence shown here is derived from an EMBL/GenBank/DDBJ whole genome shotgun (WGS) entry which is preliminary data.</text>
</comment>
<dbReference type="SMART" id="SM00355">
    <property type="entry name" value="ZnF_C2H2"/>
    <property type="match status" value="3"/>
</dbReference>
<dbReference type="PROSITE" id="PS50157">
    <property type="entry name" value="ZINC_FINGER_C2H2_2"/>
    <property type="match status" value="1"/>
</dbReference>
<dbReference type="Proteomes" id="UP001066276">
    <property type="component" value="Chromosome 10"/>
</dbReference>
<protein>
    <recommendedName>
        <fullName evidence="2">C2H2-type domain-containing protein</fullName>
    </recommendedName>
</protein>
<organism evidence="3 4">
    <name type="scientific">Pleurodeles waltl</name>
    <name type="common">Iberian ribbed newt</name>
    <dbReference type="NCBI Taxonomy" id="8319"/>
    <lineage>
        <taxon>Eukaryota</taxon>
        <taxon>Metazoa</taxon>
        <taxon>Chordata</taxon>
        <taxon>Craniata</taxon>
        <taxon>Vertebrata</taxon>
        <taxon>Euteleostomi</taxon>
        <taxon>Amphibia</taxon>
        <taxon>Batrachia</taxon>
        <taxon>Caudata</taxon>
        <taxon>Salamandroidea</taxon>
        <taxon>Salamandridae</taxon>
        <taxon>Pleurodelinae</taxon>
        <taxon>Pleurodeles</taxon>
    </lineage>
</organism>
<dbReference type="GO" id="GO:0008270">
    <property type="term" value="F:zinc ion binding"/>
    <property type="evidence" value="ECO:0007669"/>
    <property type="project" value="UniProtKB-KW"/>
</dbReference>
<evidence type="ECO:0000256" key="1">
    <source>
        <dbReference type="PROSITE-ProRule" id="PRU00042"/>
    </source>
</evidence>
<proteinExistence type="predicted"/>
<gene>
    <name evidence="3" type="ORF">NDU88_005151</name>
</gene>
<keyword evidence="1" id="KW-0479">Metal-binding</keyword>
<feature type="domain" description="C2H2-type" evidence="2">
    <location>
        <begin position="294"/>
        <end position="322"/>
    </location>
</feature>
<dbReference type="InterPro" id="IPR013087">
    <property type="entry name" value="Znf_C2H2_type"/>
</dbReference>
<dbReference type="AlphaFoldDB" id="A0AAV7M949"/>
<keyword evidence="1" id="KW-0862">Zinc</keyword>
<sequence>MPDASKGAHFPKLIVQTNLQVQKLCWVSKHQNIALERPLPQMNRHLLLGKYTLRCSVYVKAMAQMPYLQSYLPAKASPRGPYEHSHEQASIQLSTVSEVLQVHKVIIGTEVTTAQEVGETVKKSELMVVKMDEKDATLEGETTSNIEDEFLQNQSGEDEVKLQMKCGRCHLSTLTFSEMKFHLLYDHGEEIDGHPKEGEVQTADGGQEELLKHAALHWKQWNERRSLVKCDHCEEFCSGHKLKKHMSLFHADSVTAPVESKDVLLGNDEPVQELQEVDTALQNQNLKLHCNSGLNCVLCTQMFARKEDLFSHWQNQHSCEEPSVLWTIFSSYFEQK</sequence>
<name>A0AAV7M949_PLEWA</name>
<keyword evidence="1" id="KW-0863">Zinc-finger</keyword>
<reference evidence="3" key="1">
    <citation type="journal article" date="2022" name="bioRxiv">
        <title>Sequencing and chromosome-scale assembly of the giantPleurodeles waltlgenome.</title>
        <authorList>
            <person name="Brown T."/>
            <person name="Elewa A."/>
            <person name="Iarovenko S."/>
            <person name="Subramanian E."/>
            <person name="Araus A.J."/>
            <person name="Petzold A."/>
            <person name="Susuki M."/>
            <person name="Suzuki K.-i.T."/>
            <person name="Hayashi T."/>
            <person name="Toyoda A."/>
            <person name="Oliveira C."/>
            <person name="Osipova E."/>
            <person name="Leigh N.D."/>
            <person name="Simon A."/>
            <person name="Yun M.H."/>
        </authorList>
    </citation>
    <scope>NUCLEOTIDE SEQUENCE</scope>
    <source>
        <strain evidence="3">20211129_DDA</strain>
        <tissue evidence="3">Liver</tissue>
    </source>
</reference>
<dbReference type="PROSITE" id="PS00028">
    <property type="entry name" value="ZINC_FINGER_C2H2_1"/>
    <property type="match status" value="1"/>
</dbReference>